<feature type="transmembrane region" description="Helical" evidence="1">
    <location>
        <begin position="226"/>
        <end position="244"/>
    </location>
</feature>
<gene>
    <name evidence="2" type="ORF">EDE15_3607</name>
</gene>
<keyword evidence="3" id="KW-1185">Reference proteome</keyword>
<dbReference type="InterPro" id="IPR055966">
    <property type="entry name" value="DUF7544"/>
</dbReference>
<dbReference type="Pfam" id="PF24400">
    <property type="entry name" value="DUF7544"/>
    <property type="match status" value="1"/>
</dbReference>
<keyword evidence="1" id="KW-0472">Membrane</keyword>
<dbReference type="OrthoDB" id="116996at2"/>
<reference evidence="2 3" key="1">
    <citation type="submission" date="2018-12" db="EMBL/GenBank/DDBJ databases">
        <title>Sequencing of bacterial isolates from soil warming experiment in Harvard Forest, Massachusetts, USA.</title>
        <authorList>
            <person name="Deangelis K."/>
        </authorList>
    </citation>
    <scope>NUCLEOTIDE SEQUENCE [LARGE SCALE GENOMIC DNA]</scope>
    <source>
        <strain evidence="2 3">EB153</strain>
    </source>
</reference>
<feature type="transmembrane region" description="Helical" evidence="1">
    <location>
        <begin position="250"/>
        <end position="270"/>
    </location>
</feature>
<accession>A0A428MM64</accession>
<dbReference type="RefSeq" id="WP_125486460.1">
    <property type="nucleotide sequence ID" value="NZ_RSDW01000001.1"/>
</dbReference>
<name>A0A428MM64_9BACT</name>
<feature type="transmembrane region" description="Helical" evidence="1">
    <location>
        <begin position="131"/>
        <end position="153"/>
    </location>
</feature>
<dbReference type="Proteomes" id="UP000269669">
    <property type="component" value="Unassembled WGS sequence"/>
</dbReference>
<feature type="transmembrane region" description="Helical" evidence="1">
    <location>
        <begin position="282"/>
        <end position="310"/>
    </location>
</feature>
<evidence type="ECO:0000313" key="2">
    <source>
        <dbReference type="EMBL" id="RSL18051.1"/>
    </source>
</evidence>
<feature type="transmembrane region" description="Helical" evidence="1">
    <location>
        <begin position="67"/>
        <end position="94"/>
    </location>
</feature>
<comment type="caution">
    <text evidence="2">The sequence shown here is derived from an EMBL/GenBank/DDBJ whole genome shotgun (WGS) entry which is preliminary data.</text>
</comment>
<feature type="transmembrane region" description="Helical" evidence="1">
    <location>
        <begin position="28"/>
        <end position="47"/>
    </location>
</feature>
<dbReference type="EMBL" id="RSDW01000001">
    <property type="protein sequence ID" value="RSL18051.1"/>
    <property type="molecule type" value="Genomic_DNA"/>
</dbReference>
<organism evidence="2 3">
    <name type="scientific">Edaphobacter aggregans</name>
    <dbReference type="NCBI Taxonomy" id="570835"/>
    <lineage>
        <taxon>Bacteria</taxon>
        <taxon>Pseudomonadati</taxon>
        <taxon>Acidobacteriota</taxon>
        <taxon>Terriglobia</taxon>
        <taxon>Terriglobales</taxon>
        <taxon>Acidobacteriaceae</taxon>
        <taxon>Edaphobacter</taxon>
    </lineage>
</organism>
<evidence type="ECO:0000313" key="3">
    <source>
        <dbReference type="Proteomes" id="UP000269669"/>
    </source>
</evidence>
<feature type="transmembrane region" description="Helical" evidence="1">
    <location>
        <begin position="173"/>
        <end position="193"/>
    </location>
</feature>
<protein>
    <recommendedName>
        <fullName evidence="4">Glycerophosphoryl diester phosphodiesterase family protein</fullName>
    </recommendedName>
</protein>
<keyword evidence="1" id="KW-1133">Transmembrane helix</keyword>
<dbReference type="AlphaFoldDB" id="A0A428MM64"/>
<keyword evidence="1" id="KW-0812">Transmembrane</keyword>
<evidence type="ECO:0008006" key="4">
    <source>
        <dbReference type="Google" id="ProtNLM"/>
    </source>
</evidence>
<sequence length="348" mass="37391">MRTLSATDAFTPAIERTKAILRPFSLKLWLKLGLVALIAEMGMQFIFPPVGGPPHSSSSGIGASAGGVNPLLITVFVVAGVVMAILGLALLYFGSRMQLVLMEMVATRSTLVAPSWRNAGPKTWPWIGLKLLCFVIAIAVVGAIVAVPLIYLFRSMPPNSTAQPNPAFWGSFFLIFTTIFVAVFVLLIVIWALRDFVLPFMLFEDAKVGAAVSRTVDLIRRETGSVLFYFLMKFAFTMAAGLAAELCLLAALFVIAIPTGIIGGGFWFALHNAGEFGILLMYVSFGLLGVASLAVFFTAIICIGGAVLIFNQAYALYFIGGRIPRLGDLLEPPPPPFFEGSPQALSPF</sequence>
<proteinExistence type="predicted"/>
<evidence type="ECO:0000256" key="1">
    <source>
        <dbReference type="SAM" id="Phobius"/>
    </source>
</evidence>